<feature type="compositionally biased region" description="Polar residues" evidence="1">
    <location>
        <begin position="53"/>
        <end position="65"/>
    </location>
</feature>
<evidence type="ECO:0000313" key="3">
    <source>
        <dbReference type="Proteomes" id="UP001295684"/>
    </source>
</evidence>
<keyword evidence="3" id="KW-1185">Reference proteome</keyword>
<evidence type="ECO:0000256" key="1">
    <source>
        <dbReference type="SAM" id="MobiDB-lite"/>
    </source>
</evidence>
<organism evidence="2 3">
    <name type="scientific">Euplotes crassus</name>
    <dbReference type="NCBI Taxonomy" id="5936"/>
    <lineage>
        <taxon>Eukaryota</taxon>
        <taxon>Sar</taxon>
        <taxon>Alveolata</taxon>
        <taxon>Ciliophora</taxon>
        <taxon>Intramacronucleata</taxon>
        <taxon>Spirotrichea</taxon>
        <taxon>Hypotrichia</taxon>
        <taxon>Euplotida</taxon>
        <taxon>Euplotidae</taxon>
        <taxon>Moneuplotes</taxon>
    </lineage>
</organism>
<evidence type="ECO:0000313" key="2">
    <source>
        <dbReference type="EMBL" id="CAI2367539.1"/>
    </source>
</evidence>
<dbReference type="EMBL" id="CAMPGE010008651">
    <property type="protein sequence ID" value="CAI2367539.1"/>
    <property type="molecule type" value="Genomic_DNA"/>
</dbReference>
<feature type="compositionally biased region" description="Polar residues" evidence="1">
    <location>
        <begin position="103"/>
        <end position="123"/>
    </location>
</feature>
<sequence>MVIPKSGRRFANSISLKSQYFNMWSPKKRGIPSNASFAADMDDTFTKICEGESSVSKNFQNSQPSSRKKKTINDLPSQQPKLLELARADLLGNETSKRRPSLEGNQSFRNNLRSLTRPKSLNS</sequence>
<dbReference type="AlphaFoldDB" id="A0AAD1X8Y9"/>
<protein>
    <submittedName>
        <fullName evidence="2">Uncharacterized protein</fullName>
    </submittedName>
</protein>
<name>A0AAD1X8Y9_EUPCR</name>
<dbReference type="Proteomes" id="UP001295684">
    <property type="component" value="Unassembled WGS sequence"/>
</dbReference>
<proteinExistence type="predicted"/>
<accession>A0AAD1X8Y9</accession>
<feature type="region of interest" description="Disordered" evidence="1">
    <location>
        <begin position="52"/>
        <end position="123"/>
    </location>
</feature>
<comment type="caution">
    <text evidence="2">The sequence shown here is derived from an EMBL/GenBank/DDBJ whole genome shotgun (WGS) entry which is preliminary data.</text>
</comment>
<reference evidence="2" key="1">
    <citation type="submission" date="2023-07" db="EMBL/GenBank/DDBJ databases">
        <authorList>
            <consortium name="AG Swart"/>
            <person name="Singh M."/>
            <person name="Singh A."/>
            <person name="Seah K."/>
            <person name="Emmerich C."/>
        </authorList>
    </citation>
    <scope>NUCLEOTIDE SEQUENCE</scope>
    <source>
        <strain evidence="2">DP1</strain>
    </source>
</reference>
<gene>
    <name evidence="2" type="ORF">ECRASSUSDP1_LOCUS8826</name>
</gene>